<gene>
    <name evidence="5" type="ORF">NCTC10172_00683</name>
</gene>
<dbReference type="Pfam" id="PF00293">
    <property type="entry name" value="NUDIX"/>
    <property type="match status" value="1"/>
</dbReference>
<dbReference type="PROSITE" id="PS00893">
    <property type="entry name" value="NUDIX_BOX"/>
    <property type="match status" value="1"/>
</dbReference>
<dbReference type="Proteomes" id="UP000290909">
    <property type="component" value="Chromosome"/>
</dbReference>
<dbReference type="PROSITE" id="PS51462">
    <property type="entry name" value="NUDIX"/>
    <property type="match status" value="1"/>
</dbReference>
<dbReference type="EMBL" id="LR215050">
    <property type="protein sequence ID" value="VEU82663.1"/>
    <property type="molecule type" value="Genomic_DNA"/>
</dbReference>
<dbReference type="InterPro" id="IPR020084">
    <property type="entry name" value="NUDIX_hydrolase_CS"/>
</dbReference>
<dbReference type="PANTHER" id="PTHR43046:SF2">
    <property type="entry name" value="8-OXO-DGTP DIPHOSPHATASE-RELATED"/>
    <property type="match status" value="1"/>
</dbReference>
<dbReference type="InterPro" id="IPR020476">
    <property type="entry name" value="Nudix_hydrolase"/>
</dbReference>
<dbReference type="CDD" id="cd04677">
    <property type="entry name" value="NUDIX_Hydrolase"/>
    <property type="match status" value="1"/>
</dbReference>
<comment type="cofactor">
    <cofactor evidence="1">
        <name>Mg(2+)</name>
        <dbReference type="ChEBI" id="CHEBI:18420"/>
    </cofactor>
</comment>
<reference evidence="5 6" key="1">
    <citation type="submission" date="2019-01" db="EMBL/GenBank/DDBJ databases">
        <authorList>
            <consortium name="Pathogen Informatics"/>
        </authorList>
    </citation>
    <scope>NUCLEOTIDE SEQUENCE [LARGE SCALE GENOMIC DNA]</scope>
    <source>
        <strain evidence="5 6">NCTC10172</strain>
    </source>
</reference>
<protein>
    <submittedName>
        <fullName evidence="5">NTP pyrophosphohydrolases containing a Zn-finger, probably nucleic-acid-binding</fullName>
    </submittedName>
</protein>
<dbReference type="RefSeq" id="WP_035368164.1">
    <property type="nucleotide sequence ID" value="NZ_LR215050.1"/>
</dbReference>
<feature type="domain" description="Nudix hydrolase" evidence="4">
    <location>
        <begin position="15"/>
        <end position="147"/>
    </location>
</feature>
<keyword evidence="6" id="KW-1185">Reference proteome</keyword>
<dbReference type="InterPro" id="IPR000086">
    <property type="entry name" value="NUDIX_hydrolase_dom"/>
</dbReference>
<evidence type="ECO:0000259" key="4">
    <source>
        <dbReference type="PROSITE" id="PS51462"/>
    </source>
</evidence>
<evidence type="ECO:0000256" key="2">
    <source>
        <dbReference type="ARBA" id="ARBA00022801"/>
    </source>
</evidence>
<organism evidence="5 6">
    <name type="scientific">Acholeplasma hippikon</name>
    <dbReference type="NCBI Taxonomy" id="264636"/>
    <lineage>
        <taxon>Bacteria</taxon>
        <taxon>Bacillati</taxon>
        <taxon>Mycoplasmatota</taxon>
        <taxon>Mollicutes</taxon>
        <taxon>Acholeplasmatales</taxon>
        <taxon>Acholeplasmataceae</taxon>
        <taxon>Acholeplasma</taxon>
    </lineage>
</organism>
<dbReference type="SUPFAM" id="SSF55811">
    <property type="entry name" value="Nudix"/>
    <property type="match status" value="1"/>
</dbReference>
<dbReference type="GO" id="GO:0016787">
    <property type="term" value="F:hydrolase activity"/>
    <property type="evidence" value="ECO:0007669"/>
    <property type="project" value="UniProtKB-KW"/>
</dbReference>
<name>A0A449BJU7_9MOLU</name>
<keyword evidence="2 3" id="KW-0378">Hydrolase</keyword>
<evidence type="ECO:0000313" key="5">
    <source>
        <dbReference type="EMBL" id="VEU82663.1"/>
    </source>
</evidence>
<dbReference type="KEGG" id="ahk:NCTC10172_00683"/>
<sequence length="151" mass="17701">MSYISDIRKFVNHAPIFMPASAAIIVKYDKILLQQRSDNLKWGLHGGSMELGETLEETLIREVKEETNLDILSYCFFKNYSGKDFKITYPNGDVCYVIDHIYVVDQYKGDLKPQKNEVKTLQWFSFDEIPWDDLMHHNKIILKDFMKSLGK</sequence>
<dbReference type="InterPro" id="IPR015797">
    <property type="entry name" value="NUDIX_hydrolase-like_dom_sf"/>
</dbReference>
<dbReference type="Gene3D" id="3.90.79.10">
    <property type="entry name" value="Nucleoside Triphosphate Pyrophosphohydrolase"/>
    <property type="match status" value="1"/>
</dbReference>
<dbReference type="PRINTS" id="PR00502">
    <property type="entry name" value="NUDIXFAMILY"/>
</dbReference>
<dbReference type="PANTHER" id="PTHR43046">
    <property type="entry name" value="GDP-MANNOSE MANNOSYL HYDROLASE"/>
    <property type="match status" value="1"/>
</dbReference>
<evidence type="ECO:0000313" key="6">
    <source>
        <dbReference type="Proteomes" id="UP000290909"/>
    </source>
</evidence>
<evidence type="ECO:0000256" key="3">
    <source>
        <dbReference type="RuleBase" id="RU003476"/>
    </source>
</evidence>
<proteinExistence type="inferred from homology"/>
<comment type="similarity">
    <text evidence="3">Belongs to the Nudix hydrolase family.</text>
</comment>
<dbReference type="AlphaFoldDB" id="A0A449BJU7"/>
<dbReference type="STRING" id="1408416.GCA_000702765_00089"/>
<accession>A0A449BJU7</accession>
<evidence type="ECO:0000256" key="1">
    <source>
        <dbReference type="ARBA" id="ARBA00001946"/>
    </source>
</evidence>